<feature type="compositionally biased region" description="Basic and acidic residues" evidence="1">
    <location>
        <begin position="24"/>
        <end position="41"/>
    </location>
</feature>
<sequence>MAALTMSGQMHADIPSMNSGNHGRNGERRISTVSESVHRQREQRRQNAGVVTYEKLARACCTCGVLGCAAGAGLVIMFLIGSYTNALGNITNLELISIPGFTLLVLGMIGAIAGIFFCWITPRITTSRPRCTRQDERSAGFGLDSDGGYYNHGMVLDAPPCYSDISRTASSRSWWTRELAESFRRTGTLRASQRPPTYLDATKQKTDPTEDDEPCPPSYEETVISSVA</sequence>
<keyword evidence="4" id="KW-1185">Reference proteome</keyword>
<protein>
    <submittedName>
        <fullName evidence="3">Uncharacterized LOC100178244</fullName>
    </submittedName>
</protein>
<evidence type="ECO:0000313" key="3">
    <source>
        <dbReference type="Ensembl" id="ENSCINP00000015810.3"/>
    </source>
</evidence>
<evidence type="ECO:0000313" key="4">
    <source>
        <dbReference type="Proteomes" id="UP000008144"/>
    </source>
</evidence>
<evidence type="ECO:0000256" key="1">
    <source>
        <dbReference type="SAM" id="MobiDB-lite"/>
    </source>
</evidence>
<organism evidence="3 4">
    <name type="scientific">Ciona intestinalis</name>
    <name type="common">Transparent sea squirt</name>
    <name type="synonym">Ascidia intestinalis</name>
    <dbReference type="NCBI Taxonomy" id="7719"/>
    <lineage>
        <taxon>Eukaryota</taxon>
        <taxon>Metazoa</taxon>
        <taxon>Chordata</taxon>
        <taxon>Tunicata</taxon>
        <taxon>Ascidiacea</taxon>
        <taxon>Phlebobranchia</taxon>
        <taxon>Cionidae</taxon>
        <taxon>Ciona</taxon>
    </lineage>
</organism>
<dbReference type="GeneID" id="100178244"/>
<dbReference type="InParanoid" id="F7A2S8"/>
<dbReference type="KEGG" id="cin:100178244"/>
<name>F7A2S8_CIOIN</name>
<feature type="region of interest" description="Disordered" evidence="1">
    <location>
        <begin position="191"/>
        <end position="228"/>
    </location>
</feature>
<reference evidence="3" key="3">
    <citation type="submission" date="2025-08" db="UniProtKB">
        <authorList>
            <consortium name="Ensembl"/>
        </authorList>
    </citation>
    <scope>IDENTIFICATION</scope>
</reference>
<dbReference type="OMA" id="AGIFFCW"/>
<feature type="region of interest" description="Disordered" evidence="1">
    <location>
        <begin position="1"/>
        <end position="41"/>
    </location>
</feature>
<proteinExistence type="predicted"/>
<dbReference type="Ensembl" id="ENSCINT00000015810.3">
    <property type="protein sequence ID" value="ENSCINP00000015810.3"/>
    <property type="gene ID" value="ENSCING00000007704.3"/>
</dbReference>
<keyword evidence="2" id="KW-1133">Transmembrane helix</keyword>
<feature type="transmembrane region" description="Helical" evidence="2">
    <location>
        <begin position="56"/>
        <end position="80"/>
    </location>
</feature>
<evidence type="ECO:0000256" key="2">
    <source>
        <dbReference type="SAM" id="Phobius"/>
    </source>
</evidence>
<reference evidence="3" key="2">
    <citation type="journal article" date="2008" name="Genome Biol.">
        <title>Improved genome assembly and evidence-based global gene model set for the chordate Ciona intestinalis: new insight into intron and operon populations.</title>
        <authorList>
            <person name="Satou Y."/>
            <person name="Mineta K."/>
            <person name="Ogasawara M."/>
            <person name="Sasakura Y."/>
            <person name="Shoguchi E."/>
            <person name="Ueno K."/>
            <person name="Yamada L."/>
            <person name="Matsumoto J."/>
            <person name="Wasserscheid J."/>
            <person name="Dewar K."/>
            <person name="Wiley G.B."/>
            <person name="Macmil S.L."/>
            <person name="Roe B.A."/>
            <person name="Zeller R.W."/>
            <person name="Hastings K.E."/>
            <person name="Lemaire P."/>
            <person name="Lindquist E."/>
            <person name="Endo T."/>
            <person name="Hotta K."/>
            <person name="Inaba K."/>
        </authorList>
    </citation>
    <scope>NUCLEOTIDE SEQUENCE [LARGE SCALE GENOMIC DNA]</scope>
    <source>
        <strain evidence="3">wild type</strain>
    </source>
</reference>
<accession>F7A2S8</accession>
<dbReference type="AlphaFoldDB" id="F7A2S8"/>
<keyword evidence="2" id="KW-0472">Membrane</keyword>
<dbReference type="RefSeq" id="XP_002130598.1">
    <property type="nucleotide sequence ID" value="XM_002130562.5"/>
</dbReference>
<dbReference type="EMBL" id="EAAA01002465">
    <property type="status" value="NOT_ANNOTATED_CDS"/>
    <property type="molecule type" value="Genomic_DNA"/>
</dbReference>
<reference evidence="4" key="1">
    <citation type="journal article" date="2002" name="Science">
        <title>The draft genome of Ciona intestinalis: insights into chordate and vertebrate origins.</title>
        <authorList>
            <person name="Dehal P."/>
            <person name="Satou Y."/>
            <person name="Campbell R.K."/>
            <person name="Chapman J."/>
            <person name="Degnan B."/>
            <person name="De Tomaso A."/>
            <person name="Davidson B."/>
            <person name="Di Gregorio A."/>
            <person name="Gelpke M."/>
            <person name="Goodstein D.M."/>
            <person name="Harafuji N."/>
            <person name="Hastings K.E."/>
            <person name="Ho I."/>
            <person name="Hotta K."/>
            <person name="Huang W."/>
            <person name="Kawashima T."/>
            <person name="Lemaire P."/>
            <person name="Martinez D."/>
            <person name="Meinertzhagen I.A."/>
            <person name="Necula S."/>
            <person name="Nonaka M."/>
            <person name="Putnam N."/>
            <person name="Rash S."/>
            <person name="Saiga H."/>
            <person name="Satake M."/>
            <person name="Terry A."/>
            <person name="Yamada L."/>
            <person name="Wang H.G."/>
            <person name="Awazu S."/>
            <person name="Azumi K."/>
            <person name="Boore J."/>
            <person name="Branno M."/>
            <person name="Chin-Bow S."/>
            <person name="DeSantis R."/>
            <person name="Doyle S."/>
            <person name="Francino P."/>
            <person name="Keys D.N."/>
            <person name="Haga S."/>
            <person name="Hayashi H."/>
            <person name="Hino K."/>
            <person name="Imai K.S."/>
            <person name="Inaba K."/>
            <person name="Kano S."/>
            <person name="Kobayashi K."/>
            <person name="Kobayashi M."/>
            <person name="Lee B.I."/>
            <person name="Makabe K.W."/>
            <person name="Manohar C."/>
            <person name="Matassi G."/>
            <person name="Medina M."/>
            <person name="Mochizuki Y."/>
            <person name="Mount S."/>
            <person name="Morishita T."/>
            <person name="Miura S."/>
            <person name="Nakayama A."/>
            <person name="Nishizaka S."/>
            <person name="Nomoto H."/>
            <person name="Ohta F."/>
            <person name="Oishi K."/>
            <person name="Rigoutsos I."/>
            <person name="Sano M."/>
            <person name="Sasaki A."/>
            <person name="Sasakura Y."/>
            <person name="Shoguchi E."/>
            <person name="Shin-i T."/>
            <person name="Spagnuolo A."/>
            <person name="Stainier D."/>
            <person name="Suzuki M.M."/>
            <person name="Tassy O."/>
            <person name="Takatori N."/>
            <person name="Tokuoka M."/>
            <person name="Yagi K."/>
            <person name="Yoshizaki F."/>
            <person name="Wada S."/>
            <person name="Zhang C."/>
            <person name="Hyatt P.D."/>
            <person name="Larimer F."/>
            <person name="Detter C."/>
            <person name="Doggett N."/>
            <person name="Glavina T."/>
            <person name="Hawkins T."/>
            <person name="Richardson P."/>
            <person name="Lucas S."/>
            <person name="Kohara Y."/>
            <person name="Levine M."/>
            <person name="Satoh N."/>
            <person name="Rokhsar D.S."/>
        </authorList>
    </citation>
    <scope>NUCLEOTIDE SEQUENCE [LARGE SCALE GENOMIC DNA]</scope>
</reference>
<reference evidence="3" key="4">
    <citation type="submission" date="2025-09" db="UniProtKB">
        <authorList>
            <consortium name="Ensembl"/>
        </authorList>
    </citation>
    <scope>IDENTIFICATION</scope>
</reference>
<feature type="transmembrane region" description="Helical" evidence="2">
    <location>
        <begin position="100"/>
        <end position="120"/>
    </location>
</feature>
<dbReference type="HOGENOM" id="CLU_1214411_0_0_1"/>
<dbReference type="GeneTree" id="ENSGT01020000234476"/>
<keyword evidence="2" id="KW-0812">Transmembrane</keyword>
<dbReference type="Proteomes" id="UP000008144">
    <property type="component" value="Chromosome 7"/>
</dbReference>
<accession>A0A1W2WN16</accession>
<gene>
    <name evidence="3" type="primary">LOC100178244</name>
</gene>